<gene>
    <name evidence="2" type="ORF">SCUD_LOCUS5538</name>
</gene>
<reference evidence="2 3" key="2">
    <citation type="submission" date="2018-11" db="EMBL/GenBank/DDBJ databases">
        <authorList>
            <consortium name="Pathogen Informatics"/>
        </authorList>
    </citation>
    <scope>NUCLEOTIDE SEQUENCE [LARGE SCALE GENOMIC DNA]</scope>
    <source>
        <strain evidence="2">Dakar</strain>
        <strain evidence="3">Dakar, Senegal</strain>
    </source>
</reference>
<reference evidence="4" key="1">
    <citation type="submission" date="2016-06" db="UniProtKB">
        <authorList>
            <consortium name="WormBaseParasite"/>
        </authorList>
    </citation>
    <scope>IDENTIFICATION</scope>
</reference>
<accession>A0A183JS49</accession>
<dbReference type="Proteomes" id="UP000279833">
    <property type="component" value="Unassembled WGS sequence"/>
</dbReference>
<proteinExistence type="predicted"/>
<evidence type="ECO:0000313" key="4">
    <source>
        <dbReference type="WBParaSite" id="SCUD_0000553801-mRNA-1"/>
    </source>
</evidence>
<evidence type="ECO:0000259" key="1">
    <source>
        <dbReference type="Pfam" id="PF23055"/>
    </source>
</evidence>
<dbReference type="InterPro" id="IPR055469">
    <property type="entry name" value="DUF7041"/>
</dbReference>
<protein>
    <submittedName>
        <fullName evidence="4">Retrovirus-related Pol polyprotein from transposon TNT 1-94</fullName>
    </submittedName>
</protein>
<name>A0A183JS49_9TREM</name>
<sequence length="140" mass="15506">PTYGANNPRVWFAQIEALFTARGIRSEANKYAHVVGALSIEKAADVGDLIDHVPQSEPYGAEIGIVPLHLSQRRHFQSTKFSLVAANNTVIKTYGEQSLILDLGLRRRFTWVFIVAEIKQPILGADFLGAYDLLVDIGKK</sequence>
<evidence type="ECO:0000313" key="3">
    <source>
        <dbReference type="Proteomes" id="UP000279833"/>
    </source>
</evidence>
<dbReference type="Pfam" id="PF23055">
    <property type="entry name" value="DUF7041"/>
    <property type="match status" value="1"/>
</dbReference>
<dbReference type="AlphaFoldDB" id="A0A183JS49"/>
<dbReference type="EMBL" id="UZAK01009287">
    <property type="protein sequence ID" value="VDO96479.1"/>
    <property type="molecule type" value="Genomic_DNA"/>
</dbReference>
<feature type="domain" description="DUF7041" evidence="1">
    <location>
        <begin position="1"/>
        <end position="60"/>
    </location>
</feature>
<evidence type="ECO:0000313" key="2">
    <source>
        <dbReference type="EMBL" id="VDO96479.1"/>
    </source>
</evidence>
<organism evidence="4">
    <name type="scientific">Schistosoma curassoni</name>
    <dbReference type="NCBI Taxonomy" id="6186"/>
    <lineage>
        <taxon>Eukaryota</taxon>
        <taxon>Metazoa</taxon>
        <taxon>Spiralia</taxon>
        <taxon>Lophotrochozoa</taxon>
        <taxon>Platyhelminthes</taxon>
        <taxon>Trematoda</taxon>
        <taxon>Digenea</taxon>
        <taxon>Strigeidida</taxon>
        <taxon>Schistosomatoidea</taxon>
        <taxon>Schistosomatidae</taxon>
        <taxon>Schistosoma</taxon>
    </lineage>
</organism>
<dbReference type="STRING" id="6186.A0A183JS49"/>
<keyword evidence="3" id="KW-1185">Reference proteome</keyword>
<dbReference type="WBParaSite" id="SCUD_0000553801-mRNA-1">
    <property type="protein sequence ID" value="SCUD_0000553801-mRNA-1"/>
    <property type="gene ID" value="SCUD_0000553801"/>
</dbReference>